<dbReference type="AlphaFoldDB" id="V6LXB6"/>
<dbReference type="EMBL" id="AUWU02000007">
    <property type="protein sequence ID" value="KAH0570522.1"/>
    <property type="molecule type" value="Genomic_DNA"/>
</dbReference>
<accession>V6LXB6</accession>
<evidence type="ECO:0000313" key="1">
    <source>
        <dbReference type="EMBL" id="EST49272.1"/>
    </source>
</evidence>
<gene>
    <name evidence="1" type="ORF">SS50377_10493</name>
    <name evidence="2" type="ORF">SS50377_26802</name>
</gene>
<evidence type="ECO:0000313" key="2">
    <source>
        <dbReference type="EMBL" id="KAH0570522.1"/>
    </source>
</evidence>
<organism evidence="1">
    <name type="scientific">Spironucleus salmonicida</name>
    <dbReference type="NCBI Taxonomy" id="348837"/>
    <lineage>
        <taxon>Eukaryota</taxon>
        <taxon>Metamonada</taxon>
        <taxon>Diplomonadida</taxon>
        <taxon>Hexamitidae</taxon>
        <taxon>Hexamitinae</taxon>
        <taxon>Spironucleus</taxon>
    </lineage>
</organism>
<dbReference type="Proteomes" id="UP000018208">
    <property type="component" value="Unassembled WGS sequence"/>
</dbReference>
<protein>
    <submittedName>
        <fullName evidence="1">Uncharacterized protein</fullName>
    </submittedName>
</protein>
<reference evidence="2" key="2">
    <citation type="submission" date="2020-12" db="EMBL/GenBank/DDBJ databases">
        <title>New Spironucleus salmonicida genome in near-complete chromosomes.</title>
        <authorList>
            <person name="Xu F."/>
            <person name="Kurt Z."/>
            <person name="Jimenez-Gonzalez A."/>
            <person name="Astvaldsson A."/>
            <person name="Andersson J.O."/>
            <person name="Svard S.G."/>
        </authorList>
    </citation>
    <scope>NUCLEOTIDE SEQUENCE</scope>
    <source>
        <strain evidence="2">ATCC 50377</strain>
    </source>
</reference>
<reference evidence="1 2" key="1">
    <citation type="journal article" date="2014" name="PLoS Genet.">
        <title>The Genome of Spironucleus salmonicida Highlights a Fish Pathogen Adapted to Fluctuating Environments.</title>
        <authorList>
            <person name="Xu F."/>
            <person name="Jerlstrom-Hultqvist J."/>
            <person name="Einarsson E."/>
            <person name="Astvaldsson A."/>
            <person name="Svard S.G."/>
            <person name="Andersson J.O."/>
        </authorList>
    </citation>
    <scope>NUCLEOTIDE SEQUENCE</scope>
    <source>
        <strain evidence="2">ATCC 50377</strain>
    </source>
</reference>
<name>V6LXB6_9EUKA</name>
<proteinExistence type="predicted"/>
<keyword evidence="3" id="KW-1185">Reference proteome</keyword>
<dbReference type="VEuPathDB" id="GiardiaDB:SS50377_26802"/>
<dbReference type="EMBL" id="KI545953">
    <property type="protein sequence ID" value="EST49272.1"/>
    <property type="molecule type" value="Genomic_DNA"/>
</dbReference>
<sequence length="347" mass="39912">MFIDKVVDNWHYAPKKARFQNYVKPYYKGQNIALYYFATTALSSLDYIQRFINLSSTTKTFTAFVTQEHQNIKYPQLLYSENIIIDNTTFSDLLKSPCLPQVIVYNSKGYKIFEGHPASFELRGFIQRSPNDFKESQIATLLQQLIQLNCKQENLAHHAERKSRSVLIHLSPKKSSMVNISQYLSDLKQENCTPEKKRSKSVKIQNSYKYDSNAVNTYRGQINLPTNTVRNVFSTPKSGIKNFVTGEQQQSCQSIISEINTPKLKSFSVSKSTFKIQTPQKTIFGPPPGKPKFRRPGPGLGDDLQNLLNSVTPIRNNSKRFEMYDKDHVRRSKSTVQDLRKNMLNII</sequence>
<evidence type="ECO:0000313" key="3">
    <source>
        <dbReference type="Proteomes" id="UP000018208"/>
    </source>
</evidence>